<dbReference type="InterPro" id="IPR043136">
    <property type="entry name" value="B30.2/SPRY_sf"/>
</dbReference>
<evidence type="ECO:0000259" key="6">
    <source>
        <dbReference type="PROSITE" id="PS50089"/>
    </source>
</evidence>
<accession>A0A6J2W1I8</accession>
<dbReference type="Pfam" id="PF00643">
    <property type="entry name" value="zf-B_box"/>
    <property type="match status" value="1"/>
</dbReference>
<dbReference type="GeneID" id="115819827"/>
<feature type="coiled-coil region" evidence="5">
    <location>
        <begin position="200"/>
        <end position="263"/>
    </location>
</feature>
<dbReference type="Pfam" id="PF00622">
    <property type="entry name" value="SPRY"/>
    <property type="match status" value="1"/>
</dbReference>
<dbReference type="PROSITE" id="PS50188">
    <property type="entry name" value="B302_SPRY"/>
    <property type="match status" value="1"/>
</dbReference>
<dbReference type="InterPro" id="IPR001841">
    <property type="entry name" value="Znf_RING"/>
</dbReference>
<dbReference type="InterPro" id="IPR001870">
    <property type="entry name" value="B30.2/SPRY"/>
</dbReference>
<dbReference type="RefSeq" id="XP_030639200.1">
    <property type="nucleotide sequence ID" value="XM_030783340.1"/>
</dbReference>
<dbReference type="Gene3D" id="2.60.120.920">
    <property type="match status" value="1"/>
</dbReference>
<name>A0A6J2W1I8_CHACN</name>
<dbReference type="InterPro" id="IPR013083">
    <property type="entry name" value="Znf_RING/FYVE/PHD"/>
</dbReference>
<evidence type="ECO:0000256" key="5">
    <source>
        <dbReference type="SAM" id="Coils"/>
    </source>
</evidence>
<evidence type="ECO:0000259" key="8">
    <source>
        <dbReference type="PROSITE" id="PS50188"/>
    </source>
</evidence>
<evidence type="ECO:0000256" key="2">
    <source>
        <dbReference type="ARBA" id="ARBA00022771"/>
    </source>
</evidence>
<keyword evidence="3" id="KW-0862">Zinc</keyword>
<dbReference type="PROSITE" id="PS00518">
    <property type="entry name" value="ZF_RING_1"/>
    <property type="match status" value="1"/>
</dbReference>
<dbReference type="InterPro" id="IPR003879">
    <property type="entry name" value="Butyrophylin_SPRY"/>
</dbReference>
<dbReference type="InterPro" id="IPR017907">
    <property type="entry name" value="Znf_RING_CS"/>
</dbReference>
<dbReference type="InterPro" id="IPR013320">
    <property type="entry name" value="ConA-like_dom_sf"/>
</dbReference>
<dbReference type="PROSITE" id="PS50089">
    <property type="entry name" value="ZF_RING_2"/>
    <property type="match status" value="1"/>
</dbReference>
<dbReference type="SMART" id="SM00336">
    <property type="entry name" value="BBOX"/>
    <property type="match status" value="1"/>
</dbReference>
<keyword evidence="9" id="KW-1185">Reference proteome</keyword>
<reference evidence="10" key="1">
    <citation type="submission" date="2025-08" db="UniProtKB">
        <authorList>
            <consortium name="RefSeq"/>
        </authorList>
    </citation>
    <scope>IDENTIFICATION</scope>
</reference>
<keyword evidence="5" id="KW-0175">Coiled coil</keyword>
<dbReference type="Gene3D" id="3.30.40.10">
    <property type="entry name" value="Zinc/RING finger domain, C3HC4 (zinc finger)"/>
    <property type="match status" value="1"/>
</dbReference>
<dbReference type="InterPro" id="IPR000315">
    <property type="entry name" value="Znf_B-box"/>
</dbReference>
<dbReference type="SMART" id="SM00184">
    <property type="entry name" value="RING"/>
    <property type="match status" value="1"/>
</dbReference>
<feature type="domain" description="B box-type" evidence="7">
    <location>
        <begin position="86"/>
        <end position="127"/>
    </location>
</feature>
<dbReference type="InterPro" id="IPR050143">
    <property type="entry name" value="TRIM/RBCC"/>
</dbReference>
<dbReference type="GO" id="GO:0008270">
    <property type="term" value="F:zinc ion binding"/>
    <property type="evidence" value="ECO:0007669"/>
    <property type="project" value="UniProtKB-KW"/>
</dbReference>
<dbReference type="FunFam" id="2.60.120.920:FF:000004">
    <property type="entry name" value="Butyrophilin subfamily 1 member A1"/>
    <property type="match status" value="1"/>
</dbReference>
<dbReference type="Pfam" id="PF13445">
    <property type="entry name" value="zf-RING_UBOX"/>
    <property type="match status" value="1"/>
</dbReference>
<keyword evidence="1" id="KW-0479">Metal-binding</keyword>
<dbReference type="InterPro" id="IPR027370">
    <property type="entry name" value="Znf-RING_euk"/>
</dbReference>
<protein>
    <submittedName>
        <fullName evidence="10">Nuclear factor 7, brain-like</fullName>
    </submittedName>
</protein>
<evidence type="ECO:0000259" key="7">
    <source>
        <dbReference type="PROSITE" id="PS50119"/>
    </source>
</evidence>
<dbReference type="InterPro" id="IPR003613">
    <property type="entry name" value="Ubox_domain"/>
</dbReference>
<feature type="domain" description="RING-type" evidence="6">
    <location>
        <begin position="14"/>
        <end position="55"/>
    </location>
</feature>
<sequence length="472" mass="54162">MAGRLSMPEEDLCCPICYEIFMDPVVLRCSHSFCAQCLQQHWAQRGRNRDCPVCRSISVDEPVSNLTLKNLCDAFIINIRQSEECLSDELCALHGEKLKVFCLVDRQPICVVCQSSRRHKGHDCCPVAEAITEVKDQLAAALTTLQLKIYDCDQLKLAYENTATHIMTQVQHTERLIREEFEKLHAFLRHEEDARLKRLREEGEKKSVKVKENMKDLEQNVADLTDTIKAIRTTLDLEDISLLRKSKEALQRAQIRTQEQEKSSGNLVDVASHLGSLSYQVWEKMKNVVHYTPVTLDPNTAYPWLVVSDDLTSIQDSDEKQCLPDNPERFDRDNAVLGSQSFSSGRHCWDVEVGDNTAWVLGVAQKSVQRKEKVSSVLKNGFLCIYFYHNMYFAGTSPLTRLALKQKPKRVRVKLEFDRRKLTFLDVDTNTQIYTFKHSFTEEVFPYFWLGSKECPLKIQPLEVAVTAESCT</sequence>
<dbReference type="PRINTS" id="PR01407">
    <property type="entry name" value="BUTYPHLNCDUF"/>
</dbReference>
<dbReference type="PROSITE" id="PS50119">
    <property type="entry name" value="ZF_BBOX"/>
    <property type="match status" value="1"/>
</dbReference>
<dbReference type="PANTHER" id="PTHR24103">
    <property type="entry name" value="E3 UBIQUITIN-PROTEIN LIGASE TRIM"/>
    <property type="match status" value="1"/>
</dbReference>
<dbReference type="SMART" id="SM00589">
    <property type="entry name" value="PRY"/>
    <property type="match status" value="1"/>
</dbReference>
<proteinExistence type="predicted"/>
<dbReference type="SMART" id="SM00504">
    <property type="entry name" value="Ubox"/>
    <property type="match status" value="1"/>
</dbReference>
<feature type="domain" description="B30.2/SPRY" evidence="8">
    <location>
        <begin position="274"/>
        <end position="466"/>
    </location>
</feature>
<dbReference type="SUPFAM" id="SSF57850">
    <property type="entry name" value="RING/U-box"/>
    <property type="match status" value="1"/>
</dbReference>
<dbReference type="Proteomes" id="UP000504632">
    <property type="component" value="Chromosome 1"/>
</dbReference>
<dbReference type="InterPro" id="IPR006574">
    <property type="entry name" value="PRY"/>
</dbReference>
<dbReference type="SMART" id="SM00449">
    <property type="entry name" value="SPRY"/>
    <property type="match status" value="1"/>
</dbReference>
<dbReference type="GO" id="GO:0016567">
    <property type="term" value="P:protein ubiquitination"/>
    <property type="evidence" value="ECO:0007669"/>
    <property type="project" value="InterPro"/>
</dbReference>
<dbReference type="CDD" id="cd12893">
    <property type="entry name" value="SPRY_PRY_TRIM35"/>
    <property type="match status" value="1"/>
</dbReference>
<keyword evidence="2 4" id="KW-0863">Zinc-finger</keyword>
<evidence type="ECO:0000256" key="1">
    <source>
        <dbReference type="ARBA" id="ARBA00022723"/>
    </source>
</evidence>
<dbReference type="InParanoid" id="A0A6J2W1I8"/>
<evidence type="ECO:0000313" key="9">
    <source>
        <dbReference type="Proteomes" id="UP000504632"/>
    </source>
</evidence>
<dbReference type="Pfam" id="PF13765">
    <property type="entry name" value="PRY"/>
    <property type="match status" value="1"/>
</dbReference>
<dbReference type="OrthoDB" id="654191at2759"/>
<dbReference type="SUPFAM" id="SSF57845">
    <property type="entry name" value="B-box zinc-binding domain"/>
    <property type="match status" value="1"/>
</dbReference>
<evidence type="ECO:0000313" key="10">
    <source>
        <dbReference type="RefSeq" id="XP_030639200.1"/>
    </source>
</evidence>
<gene>
    <name evidence="10" type="primary">LOC115819827</name>
</gene>
<organism evidence="9 10">
    <name type="scientific">Chanos chanos</name>
    <name type="common">Milkfish</name>
    <name type="synonym">Mugil chanos</name>
    <dbReference type="NCBI Taxonomy" id="29144"/>
    <lineage>
        <taxon>Eukaryota</taxon>
        <taxon>Metazoa</taxon>
        <taxon>Chordata</taxon>
        <taxon>Craniata</taxon>
        <taxon>Vertebrata</taxon>
        <taxon>Euteleostomi</taxon>
        <taxon>Actinopterygii</taxon>
        <taxon>Neopterygii</taxon>
        <taxon>Teleostei</taxon>
        <taxon>Ostariophysi</taxon>
        <taxon>Gonorynchiformes</taxon>
        <taxon>Chanidae</taxon>
        <taxon>Chanos</taxon>
    </lineage>
</organism>
<dbReference type="Gene3D" id="3.30.160.60">
    <property type="entry name" value="Classic Zinc Finger"/>
    <property type="match status" value="1"/>
</dbReference>
<dbReference type="InterPro" id="IPR003877">
    <property type="entry name" value="SPRY_dom"/>
</dbReference>
<evidence type="ECO:0000256" key="4">
    <source>
        <dbReference type="PROSITE-ProRule" id="PRU00024"/>
    </source>
</evidence>
<evidence type="ECO:0000256" key="3">
    <source>
        <dbReference type="ARBA" id="ARBA00022833"/>
    </source>
</evidence>
<dbReference type="SUPFAM" id="SSF49899">
    <property type="entry name" value="Concanavalin A-like lectins/glucanases"/>
    <property type="match status" value="1"/>
</dbReference>
<dbReference type="GO" id="GO:0004842">
    <property type="term" value="F:ubiquitin-protein transferase activity"/>
    <property type="evidence" value="ECO:0007669"/>
    <property type="project" value="InterPro"/>
</dbReference>
<dbReference type="AlphaFoldDB" id="A0A6J2W1I8"/>